<dbReference type="Proteomes" id="UP000828390">
    <property type="component" value="Unassembled WGS sequence"/>
</dbReference>
<feature type="chain" id="PRO_5038648004" description="Secreted protein" evidence="2">
    <location>
        <begin position="18"/>
        <end position="80"/>
    </location>
</feature>
<feature type="region of interest" description="Disordered" evidence="1">
    <location>
        <begin position="32"/>
        <end position="68"/>
    </location>
</feature>
<name>A0A9D4FHL2_DREPO</name>
<protein>
    <recommendedName>
        <fullName evidence="5">Secreted protein</fullName>
    </recommendedName>
</protein>
<accession>A0A9D4FHL2</accession>
<evidence type="ECO:0000313" key="4">
    <source>
        <dbReference type="Proteomes" id="UP000828390"/>
    </source>
</evidence>
<evidence type="ECO:0000313" key="3">
    <source>
        <dbReference type="EMBL" id="KAH3798447.1"/>
    </source>
</evidence>
<evidence type="ECO:0008006" key="5">
    <source>
        <dbReference type="Google" id="ProtNLM"/>
    </source>
</evidence>
<gene>
    <name evidence="3" type="ORF">DPMN_152046</name>
</gene>
<reference evidence="3" key="2">
    <citation type="submission" date="2020-11" db="EMBL/GenBank/DDBJ databases">
        <authorList>
            <person name="McCartney M.A."/>
            <person name="Auch B."/>
            <person name="Kono T."/>
            <person name="Mallez S."/>
            <person name="Becker A."/>
            <person name="Gohl D.M."/>
            <person name="Silverstein K.A.T."/>
            <person name="Koren S."/>
            <person name="Bechman K.B."/>
            <person name="Herman A."/>
            <person name="Abrahante J.E."/>
            <person name="Garbe J."/>
        </authorList>
    </citation>
    <scope>NUCLEOTIDE SEQUENCE</scope>
    <source>
        <strain evidence="3">Duluth1</strain>
        <tissue evidence="3">Whole animal</tissue>
    </source>
</reference>
<dbReference type="AlphaFoldDB" id="A0A9D4FHL2"/>
<dbReference type="EMBL" id="JAIWYP010000007">
    <property type="protein sequence ID" value="KAH3798447.1"/>
    <property type="molecule type" value="Genomic_DNA"/>
</dbReference>
<organism evidence="3 4">
    <name type="scientific">Dreissena polymorpha</name>
    <name type="common">Zebra mussel</name>
    <name type="synonym">Mytilus polymorpha</name>
    <dbReference type="NCBI Taxonomy" id="45954"/>
    <lineage>
        <taxon>Eukaryota</taxon>
        <taxon>Metazoa</taxon>
        <taxon>Spiralia</taxon>
        <taxon>Lophotrochozoa</taxon>
        <taxon>Mollusca</taxon>
        <taxon>Bivalvia</taxon>
        <taxon>Autobranchia</taxon>
        <taxon>Heteroconchia</taxon>
        <taxon>Euheterodonta</taxon>
        <taxon>Imparidentia</taxon>
        <taxon>Neoheterodontei</taxon>
        <taxon>Myida</taxon>
        <taxon>Dreissenoidea</taxon>
        <taxon>Dreissenidae</taxon>
        <taxon>Dreissena</taxon>
    </lineage>
</organism>
<proteinExistence type="predicted"/>
<keyword evidence="4" id="KW-1185">Reference proteome</keyword>
<comment type="caution">
    <text evidence="3">The sequence shown here is derived from an EMBL/GenBank/DDBJ whole genome shotgun (WGS) entry which is preliminary data.</text>
</comment>
<keyword evidence="2" id="KW-0732">Signal</keyword>
<evidence type="ECO:0000256" key="1">
    <source>
        <dbReference type="SAM" id="MobiDB-lite"/>
    </source>
</evidence>
<sequence>MLVPAKWMVQLVVLSQGLVPVVFFFSGATGDGPESGPSGLDSGGPCEGLFSESGSGSGSTGGPAPFSLGQFTVWWFNKFT</sequence>
<reference evidence="3" key="1">
    <citation type="journal article" date="2019" name="bioRxiv">
        <title>The Genome of the Zebra Mussel, Dreissena polymorpha: A Resource for Invasive Species Research.</title>
        <authorList>
            <person name="McCartney M.A."/>
            <person name="Auch B."/>
            <person name="Kono T."/>
            <person name="Mallez S."/>
            <person name="Zhang Y."/>
            <person name="Obille A."/>
            <person name="Becker A."/>
            <person name="Abrahante J.E."/>
            <person name="Garbe J."/>
            <person name="Badalamenti J.P."/>
            <person name="Herman A."/>
            <person name="Mangelson H."/>
            <person name="Liachko I."/>
            <person name="Sullivan S."/>
            <person name="Sone E.D."/>
            <person name="Koren S."/>
            <person name="Silverstein K.A.T."/>
            <person name="Beckman K.B."/>
            <person name="Gohl D.M."/>
        </authorList>
    </citation>
    <scope>NUCLEOTIDE SEQUENCE</scope>
    <source>
        <strain evidence="3">Duluth1</strain>
        <tissue evidence="3">Whole animal</tissue>
    </source>
</reference>
<feature type="signal peptide" evidence="2">
    <location>
        <begin position="1"/>
        <end position="17"/>
    </location>
</feature>
<evidence type="ECO:0000256" key="2">
    <source>
        <dbReference type="SAM" id="SignalP"/>
    </source>
</evidence>